<protein>
    <submittedName>
        <fullName evidence="1">Uncharacterized protein</fullName>
    </submittedName>
</protein>
<dbReference type="EMBL" id="QLLL01000003">
    <property type="protein sequence ID" value="RAJ06572.1"/>
    <property type="molecule type" value="Genomic_DNA"/>
</dbReference>
<name>A0A327QSA3_9BACT</name>
<proteinExistence type="predicted"/>
<dbReference type="AlphaFoldDB" id="A0A327QSA3"/>
<gene>
    <name evidence="1" type="ORF">LX64_01699</name>
</gene>
<dbReference type="Proteomes" id="UP000249547">
    <property type="component" value="Unassembled WGS sequence"/>
</dbReference>
<sequence>MMCEFNHWYYEDDGYVVQCIHCGTFQIGFESTLLTLSHSEYAAFKRMVDANVLNLKPACEAHRKSIVLPTPSYHVHLMLSENELLSLHNMLELTDTAMQTVAMLKLFYP</sequence>
<organism evidence="1 2">
    <name type="scientific">Chitinophaga skermanii</name>
    <dbReference type="NCBI Taxonomy" id="331697"/>
    <lineage>
        <taxon>Bacteria</taxon>
        <taxon>Pseudomonadati</taxon>
        <taxon>Bacteroidota</taxon>
        <taxon>Chitinophagia</taxon>
        <taxon>Chitinophagales</taxon>
        <taxon>Chitinophagaceae</taxon>
        <taxon>Chitinophaga</taxon>
    </lineage>
</organism>
<accession>A0A327QSA3</accession>
<keyword evidence="2" id="KW-1185">Reference proteome</keyword>
<dbReference type="Pfam" id="PF20391">
    <property type="entry name" value="DUF6686"/>
    <property type="match status" value="1"/>
</dbReference>
<dbReference type="InterPro" id="IPR046508">
    <property type="entry name" value="DUF6686"/>
</dbReference>
<reference evidence="1 2" key="1">
    <citation type="submission" date="2018-06" db="EMBL/GenBank/DDBJ databases">
        <title>Genomic Encyclopedia of Archaeal and Bacterial Type Strains, Phase II (KMG-II): from individual species to whole genera.</title>
        <authorList>
            <person name="Goeker M."/>
        </authorList>
    </citation>
    <scope>NUCLEOTIDE SEQUENCE [LARGE SCALE GENOMIC DNA]</scope>
    <source>
        <strain evidence="1 2">DSM 23857</strain>
    </source>
</reference>
<evidence type="ECO:0000313" key="2">
    <source>
        <dbReference type="Proteomes" id="UP000249547"/>
    </source>
</evidence>
<evidence type="ECO:0000313" key="1">
    <source>
        <dbReference type="EMBL" id="RAJ06572.1"/>
    </source>
</evidence>
<comment type="caution">
    <text evidence="1">The sequence shown here is derived from an EMBL/GenBank/DDBJ whole genome shotgun (WGS) entry which is preliminary data.</text>
</comment>